<dbReference type="InterPro" id="IPR015889">
    <property type="entry name" value="Intradiol_dOase_core"/>
</dbReference>
<evidence type="ECO:0000313" key="2">
    <source>
        <dbReference type="Proteomes" id="UP000800035"/>
    </source>
</evidence>
<keyword evidence="1" id="KW-0560">Oxidoreductase</keyword>
<keyword evidence="1" id="KW-0223">Dioxygenase</keyword>
<dbReference type="GO" id="GO:0005506">
    <property type="term" value="F:iron ion binding"/>
    <property type="evidence" value="ECO:0007669"/>
    <property type="project" value="InterPro"/>
</dbReference>
<dbReference type="SUPFAM" id="SSF49482">
    <property type="entry name" value="Aromatic compound dioxygenase"/>
    <property type="match status" value="1"/>
</dbReference>
<keyword evidence="2" id="KW-1185">Reference proteome</keyword>
<evidence type="ECO:0000313" key="1">
    <source>
        <dbReference type="EMBL" id="KAF1952666.1"/>
    </source>
</evidence>
<proteinExistence type="predicted"/>
<dbReference type="OrthoDB" id="121380at2759"/>
<dbReference type="PANTHER" id="PTHR34315:SF1">
    <property type="entry name" value="INTRADIOL RING-CLEAVAGE DIOXYGENASES DOMAIN-CONTAINING PROTEIN-RELATED"/>
    <property type="match status" value="1"/>
</dbReference>
<name>A0A6A5TPD0_9PLEO</name>
<dbReference type="PANTHER" id="PTHR34315">
    <property type="match status" value="1"/>
</dbReference>
<reference evidence="1" key="1">
    <citation type="journal article" date="2020" name="Stud. Mycol.">
        <title>101 Dothideomycetes genomes: a test case for predicting lifestyles and emergence of pathogens.</title>
        <authorList>
            <person name="Haridas S."/>
            <person name="Albert R."/>
            <person name="Binder M."/>
            <person name="Bloem J."/>
            <person name="Labutti K."/>
            <person name="Salamov A."/>
            <person name="Andreopoulos B."/>
            <person name="Baker S."/>
            <person name="Barry K."/>
            <person name="Bills G."/>
            <person name="Bluhm B."/>
            <person name="Cannon C."/>
            <person name="Castanera R."/>
            <person name="Culley D."/>
            <person name="Daum C."/>
            <person name="Ezra D."/>
            <person name="Gonzalez J."/>
            <person name="Henrissat B."/>
            <person name="Kuo A."/>
            <person name="Liang C."/>
            <person name="Lipzen A."/>
            <person name="Lutzoni F."/>
            <person name="Magnuson J."/>
            <person name="Mondo S."/>
            <person name="Nolan M."/>
            <person name="Ohm R."/>
            <person name="Pangilinan J."/>
            <person name="Park H.-J."/>
            <person name="Ramirez L."/>
            <person name="Alfaro M."/>
            <person name="Sun H."/>
            <person name="Tritt A."/>
            <person name="Yoshinaga Y."/>
            <person name="Zwiers L.-H."/>
            <person name="Turgeon B."/>
            <person name="Goodwin S."/>
            <person name="Spatafora J."/>
            <person name="Crous P."/>
            <person name="Grigoriev I."/>
        </authorList>
    </citation>
    <scope>NUCLEOTIDE SEQUENCE</scope>
    <source>
        <strain evidence="1">CBS 675.92</strain>
    </source>
</reference>
<gene>
    <name evidence="1" type="ORF">CC80DRAFT_552163</name>
</gene>
<dbReference type="EMBL" id="ML977009">
    <property type="protein sequence ID" value="KAF1952666.1"/>
    <property type="molecule type" value="Genomic_DNA"/>
</dbReference>
<dbReference type="Gene3D" id="2.60.130.10">
    <property type="entry name" value="Aromatic compound dioxygenase"/>
    <property type="match status" value="1"/>
</dbReference>
<accession>A0A6A5TPD0</accession>
<sequence>MARKKRSLNKRSMGTSIIPRNTNVTINTESPHYPTIQNVTCVLTPDNMREDQIGVPLYLDIGVLDVETCEPAPNVLLGLWHCNATGSYASFEALSPDTPFLELLDQLNITVGPNLDLHTSEATCLRDMWPTDSNGVIEMETIFPGFYVERSIHIHVQAHTNWTVRSNGTISASNIASTGQMYFEEEVSQKIMAMEPYAAHDTINRTTNDVDQYYGQGPAAGWEPIIQVEALEWCRHC</sequence>
<dbReference type="GO" id="GO:0016702">
    <property type="term" value="F:oxidoreductase activity, acting on single donors with incorporation of molecular oxygen, incorporation of two atoms of oxygen"/>
    <property type="evidence" value="ECO:0007669"/>
    <property type="project" value="InterPro"/>
</dbReference>
<dbReference type="Proteomes" id="UP000800035">
    <property type="component" value="Unassembled WGS sequence"/>
</dbReference>
<dbReference type="AlphaFoldDB" id="A0A6A5TPD0"/>
<protein>
    <submittedName>
        <fullName evidence="1">Aromatic compound dioxygenase</fullName>
    </submittedName>
</protein>
<organism evidence="1 2">
    <name type="scientific">Byssothecium circinans</name>
    <dbReference type="NCBI Taxonomy" id="147558"/>
    <lineage>
        <taxon>Eukaryota</taxon>
        <taxon>Fungi</taxon>
        <taxon>Dikarya</taxon>
        <taxon>Ascomycota</taxon>
        <taxon>Pezizomycotina</taxon>
        <taxon>Dothideomycetes</taxon>
        <taxon>Pleosporomycetidae</taxon>
        <taxon>Pleosporales</taxon>
        <taxon>Massarineae</taxon>
        <taxon>Massarinaceae</taxon>
        <taxon>Byssothecium</taxon>
    </lineage>
</organism>